<comment type="caution">
    <text evidence="1">The sequence shown here is derived from an EMBL/GenBank/DDBJ whole genome shotgun (WGS) entry which is preliminary data.</text>
</comment>
<sequence length="140" mass="15566">MPVPSLPTELEKEIFVLGSSHANAHEYLLVAQRVRIWLEPLVYRNVTLLRERQGFLFLKSISITGSLCTDSGKSVEDLTIRIAGHLAKKNRLRDPMSTLPLHALSADFAAITDRDVKDPFISNDFPPKCDPSQSLPTLGV</sequence>
<gene>
    <name evidence="1" type="ORF">L210DRAFT_3652069</name>
</gene>
<keyword evidence="2" id="KW-1185">Reference proteome</keyword>
<dbReference type="AlphaFoldDB" id="A0AAD4BGX5"/>
<protein>
    <submittedName>
        <fullName evidence="1">Uncharacterized protein</fullName>
    </submittedName>
</protein>
<name>A0AAD4BGX5_BOLED</name>
<dbReference type="Proteomes" id="UP001194468">
    <property type="component" value="Unassembled WGS sequence"/>
</dbReference>
<proteinExistence type="predicted"/>
<reference evidence="1" key="2">
    <citation type="journal article" date="2020" name="Nat. Commun.">
        <title>Large-scale genome sequencing of mycorrhizal fungi provides insights into the early evolution of symbiotic traits.</title>
        <authorList>
            <person name="Miyauchi S."/>
            <person name="Kiss E."/>
            <person name="Kuo A."/>
            <person name="Drula E."/>
            <person name="Kohler A."/>
            <person name="Sanchez-Garcia M."/>
            <person name="Morin E."/>
            <person name="Andreopoulos B."/>
            <person name="Barry K.W."/>
            <person name="Bonito G."/>
            <person name="Buee M."/>
            <person name="Carver A."/>
            <person name="Chen C."/>
            <person name="Cichocki N."/>
            <person name="Clum A."/>
            <person name="Culley D."/>
            <person name="Crous P.W."/>
            <person name="Fauchery L."/>
            <person name="Girlanda M."/>
            <person name="Hayes R.D."/>
            <person name="Keri Z."/>
            <person name="LaButti K."/>
            <person name="Lipzen A."/>
            <person name="Lombard V."/>
            <person name="Magnuson J."/>
            <person name="Maillard F."/>
            <person name="Murat C."/>
            <person name="Nolan M."/>
            <person name="Ohm R.A."/>
            <person name="Pangilinan J."/>
            <person name="Pereira M.F."/>
            <person name="Perotto S."/>
            <person name="Peter M."/>
            <person name="Pfister S."/>
            <person name="Riley R."/>
            <person name="Sitrit Y."/>
            <person name="Stielow J.B."/>
            <person name="Szollosi G."/>
            <person name="Zifcakova L."/>
            <person name="Stursova M."/>
            <person name="Spatafora J.W."/>
            <person name="Tedersoo L."/>
            <person name="Vaario L.M."/>
            <person name="Yamada A."/>
            <person name="Yan M."/>
            <person name="Wang P."/>
            <person name="Xu J."/>
            <person name="Bruns T."/>
            <person name="Baldrian P."/>
            <person name="Vilgalys R."/>
            <person name="Dunand C."/>
            <person name="Henrissat B."/>
            <person name="Grigoriev I.V."/>
            <person name="Hibbett D."/>
            <person name="Nagy L.G."/>
            <person name="Martin F.M."/>
        </authorList>
    </citation>
    <scope>NUCLEOTIDE SEQUENCE</scope>
    <source>
        <strain evidence="1">BED1</strain>
    </source>
</reference>
<accession>A0AAD4BGX5</accession>
<evidence type="ECO:0000313" key="1">
    <source>
        <dbReference type="EMBL" id="KAF8429426.1"/>
    </source>
</evidence>
<evidence type="ECO:0000313" key="2">
    <source>
        <dbReference type="Proteomes" id="UP001194468"/>
    </source>
</evidence>
<organism evidence="1 2">
    <name type="scientific">Boletus edulis BED1</name>
    <dbReference type="NCBI Taxonomy" id="1328754"/>
    <lineage>
        <taxon>Eukaryota</taxon>
        <taxon>Fungi</taxon>
        <taxon>Dikarya</taxon>
        <taxon>Basidiomycota</taxon>
        <taxon>Agaricomycotina</taxon>
        <taxon>Agaricomycetes</taxon>
        <taxon>Agaricomycetidae</taxon>
        <taxon>Boletales</taxon>
        <taxon>Boletineae</taxon>
        <taxon>Boletaceae</taxon>
        <taxon>Boletoideae</taxon>
        <taxon>Boletus</taxon>
    </lineage>
</organism>
<reference evidence="1" key="1">
    <citation type="submission" date="2019-10" db="EMBL/GenBank/DDBJ databases">
        <authorList>
            <consortium name="DOE Joint Genome Institute"/>
            <person name="Kuo A."/>
            <person name="Miyauchi S."/>
            <person name="Kiss E."/>
            <person name="Drula E."/>
            <person name="Kohler A."/>
            <person name="Sanchez-Garcia M."/>
            <person name="Andreopoulos B."/>
            <person name="Barry K.W."/>
            <person name="Bonito G."/>
            <person name="Buee M."/>
            <person name="Carver A."/>
            <person name="Chen C."/>
            <person name="Cichocki N."/>
            <person name="Clum A."/>
            <person name="Culley D."/>
            <person name="Crous P.W."/>
            <person name="Fauchery L."/>
            <person name="Girlanda M."/>
            <person name="Hayes R."/>
            <person name="Keri Z."/>
            <person name="LaButti K."/>
            <person name="Lipzen A."/>
            <person name="Lombard V."/>
            <person name="Magnuson J."/>
            <person name="Maillard F."/>
            <person name="Morin E."/>
            <person name="Murat C."/>
            <person name="Nolan M."/>
            <person name="Ohm R."/>
            <person name="Pangilinan J."/>
            <person name="Pereira M."/>
            <person name="Perotto S."/>
            <person name="Peter M."/>
            <person name="Riley R."/>
            <person name="Sitrit Y."/>
            <person name="Stielow B."/>
            <person name="Szollosi G."/>
            <person name="Zifcakova L."/>
            <person name="Stursova M."/>
            <person name="Spatafora J.W."/>
            <person name="Tedersoo L."/>
            <person name="Vaario L.-M."/>
            <person name="Yamada A."/>
            <person name="Yan M."/>
            <person name="Wang P."/>
            <person name="Xu J."/>
            <person name="Bruns T."/>
            <person name="Baldrian P."/>
            <person name="Vilgalys R."/>
            <person name="Henrissat B."/>
            <person name="Grigoriev I.V."/>
            <person name="Hibbett D."/>
            <person name="Nagy L.G."/>
            <person name="Martin F.M."/>
        </authorList>
    </citation>
    <scope>NUCLEOTIDE SEQUENCE</scope>
    <source>
        <strain evidence="1">BED1</strain>
    </source>
</reference>
<dbReference type="EMBL" id="WHUW01000067">
    <property type="protein sequence ID" value="KAF8429426.1"/>
    <property type="molecule type" value="Genomic_DNA"/>
</dbReference>